<dbReference type="RefSeq" id="WP_133758204.1">
    <property type="nucleotide sequence ID" value="NZ_SOBW01000008.1"/>
</dbReference>
<keyword evidence="3" id="KW-1185">Reference proteome</keyword>
<dbReference type="OrthoDB" id="1432662at2"/>
<organism evidence="2 3">
    <name type="scientific">Gelidibacter sediminis</name>
    <dbReference type="NCBI Taxonomy" id="1608710"/>
    <lineage>
        <taxon>Bacteria</taxon>
        <taxon>Pseudomonadati</taxon>
        <taxon>Bacteroidota</taxon>
        <taxon>Flavobacteriia</taxon>
        <taxon>Flavobacteriales</taxon>
        <taxon>Flavobacteriaceae</taxon>
        <taxon>Gelidibacter</taxon>
    </lineage>
</organism>
<dbReference type="Gene3D" id="2.30.110.10">
    <property type="entry name" value="Electron Transport, Fmn-binding Protein, Chain A"/>
    <property type="match status" value="1"/>
</dbReference>
<dbReference type="EMBL" id="SOBW01000008">
    <property type="protein sequence ID" value="TDU40170.1"/>
    <property type="molecule type" value="Genomic_DNA"/>
</dbReference>
<sequence length="166" mass="18740">MSTDNLYNEDARKKIKDMAEDIDFTMMATNLKQTPLHMIPMSTKKVDDQGNIWFLSHKNSTHNQNIMNDANLHLIYADKDDMQFLNIYGMATITTDRSIIEDLYGSGDDAWFDGKNDPNITAISVKPTEAFYWDPKNNKLISLVKMGIGAITGNQPDTMDSGTLKP</sequence>
<reference evidence="2 3" key="1">
    <citation type="submission" date="2019-03" db="EMBL/GenBank/DDBJ databases">
        <title>Genomic Encyclopedia of Archaeal and Bacterial Type Strains, Phase II (KMG-II): from individual species to whole genera.</title>
        <authorList>
            <person name="Goeker M."/>
        </authorList>
    </citation>
    <scope>NUCLEOTIDE SEQUENCE [LARGE SCALE GENOMIC DNA]</scope>
    <source>
        <strain evidence="2 3">DSM 28135</strain>
    </source>
</reference>
<gene>
    <name evidence="2" type="ORF">BXY82_2210</name>
</gene>
<dbReference type="PANTHER" id="PTHR34818">
    <property type="entry name" value="PROTEIN BLI-3"/>
    <property type="match status" value="1"/>
</dbReference>
<proteinExistence type="predicted"/>
<feature type="domain" description="General stress protein FMN-binding split barrel" evidence="1">
    <location>
        <begin position="10"/>
        <end position="157"/>
    </location>
</feature>
<dbReference type="InterPro" id="IPR012349">
    <property type="entry name" value="Split_barrel_FMN-bd"/>
</dbReference>
<dbReference type="Pfam" id="PF16242">
    <property type="entry name" value="Pyrid_ox_like"/>
    <property type="match status" value="1"/>
</dbReference>
<name>A0A4R7Q151_9FLAO</name>
<dbReference type="InterPro" id="IPR052917">
    <property type="entry name" value="Stress-Dev_Protein"/>
</dbReference>
<protein>
    <submittedName>
        <fullName evidence="2">General stress protein 26</fullName>
    </submittedName>
</protein>
<evidence type="ECO:0000313" key="2">
    <source>
        <dbReference type="EMBL" id="TDU40170.1"/>
    </source>
</evidence>
<accession>A0A4R7Q151</accession>
<dbReference type="AlphaFoldDB" id="A0A4R7Q151"/>
<dbReference type="Proteomes" id="UP000294689">
    <property type="component" value="Unassembled WGS sequence"/>
</dbReference>
<dbReference type="PANTHER" id="PTHR34818:SF1">
    <property type="entry name" value="PROTEIN BLI-3"/>
    <property type="match status" value="1"/>
</dbReference>
<evidence type="ECO:0000313" key="3">
    <source>
        <dbReference type="Proteomes" id="UP000294689"/>
    </source>
</evidence>
<comment type="caution">
    <text evidence="2">The sequence shown here is derived from an EMBL/GenBank/DDBJ whole genome shotgun (WGS) entry which is preliminary data.</text>
</comment>
<dbReference type="SUPFAM" id="SSF50475">
    <property type="entry name" value="FMN-binding split barrel"/>
    <property type="match status" value="1"/>
</dbReference>
<dbReference type="InterPro" id="IPR038725">
    <property type="entry name" value="YdaG_split_barrel_FMN-bd"/>
</dbReference>
<evidence type="ECO:0000259" key="1">
    <source>
        <dbReference type="Pfam" id="PF16242"/>
    </source>
</evidence>